<evidence type="ECO:0000313" key="2">
    <source>
        <dbReference type="Proteomes" id="UP000534294"/>
    </source>
</evidence>
<proteinExistence type="predicted"/>
<keyword evidence="2" id="KW-1185">Reference proteome</keyword>
<comment type="caution">
    <text evidence="1">The sequence shown here is derived from an EMBL/GenBank/DDBJ whole genome shotgun (WGS) entry which is preliminary data.</text>
</comment>
<evidence type="ECO:0000313" key="1">
    <source>
        <dbReference type="EMBL" id="MBB5037033.1"/>
    </source>
</evidence>
<name>A0A7W7YIY3_9BACT</name>
<dbReference type="AlphaFoldDB" id="A0A7W7YIY3"/>
<reference evidence="1 2" key="1">
    <citation type="submission" date="2020-08" db="EMBL/GenBank/DDBJ databases">
        <title>Genomic Encyclopedia of Type Strains, Phase IV (KMG-IV): sequencing the most valuable type-strain genomes for metagenomic binning, comparative biology and taxonomic classification.</title>
        <authorList>
            <person name="Goeker M."/>
        </authorList>
    </citation>
    <scope>NUCLEOTIDE SEQUENCE [LARGE SCALE GENOMIC DNA]</scope>
    <source>
        <strain evidence="1 2">DSM 12251</strain>
    </source>
</reference>
<organism evidence="1 2">
    <name type="scientific">Prosthecobacter dejongeii</name>
    <dbReference type="NCBI Taxonomy" id="48465"/>
    <lineage>
        <taxon>Bacteria</taxon>
        <taxon>Pseudomonadati</taxon>
        <taxon>Verrucomicrobiota</taxon>
        <taxon>Verrucomicrobiia</taxon>
        <taxon>Verrucomicrobiales</taxon>
        <taxon>Verrucomicrobiaceae</taxon>
        <taxon>Prosthecobacter</taxon>
    </lineage>
</organism>
<accession>A0A7W7YIY3</accession>
<dbReference type="Proteomes" id="UP000534294">
    <property type="component" value="Unassembled WGS sequence"/>
</dbReference>
<dbReference type="EMBL" id="JACHIF010000002">
    <property type="protein sequence ID" value="MBB5037033.1"/>
    <property type="molecule type" value="Genomic_DNA"/>
</dbReference>
<gene>
    <name evidence="1" type="ORF">HNQ64_001275</name>
</gene>
<dbReference type="RefSeq" id="WP_184206530.1">
    <property type="nucleotide sequence ID" value="NZ_JACHIF010000002.1"/>
</dbReference>
<sequence>MNPEFVTLHALLRQRLETIADHSFRDRDPAAHLAALQHVSEALSAEHARLKSQLSARLNHFLSQSSFTKALDYLEGKGEGH</sequence>
<protein>
    <submittedName>
        <fullName evidence="1">Putative ATPase</fullName>
    </submittedName>
</protein>